<reference evidence="6 7" key="1">
    <citation type="submission" date="2018-11" db="EMBL/GenBank/DDBJ databases">
        <authorList>
            <consortium name="Pathogen Informatics"/>
        </authorList>
    </citation>
    <scope>NUCLEOTIDE SEQUENCE [LARGE SCALE GENOMIC DNA]</scope>
</reference>
<keyword evidence="2" id="KW-0808">Transferase</keyword>
<evidence type="ECO:0000256" key="3">
    <source>
        <dbReference type="ARBA" id="ARBA00022741"/>
    </source>
</evidence>
<sequence length="53" mass="5899">MRQHEAVIGEGVLDPSWTVLSIFPSPMLYAGPTEVQWHASNKHKLGYHGLQPS</sequence>
<dbReference type="AlphaFoldDB" id="A0A3P7JGE8"/>
<dbReference type="GO" id="GO:0050428">
    <property type="term" value="P:3'-phosphoadenosine 5'-phosphosulfate biosynthetic process"/>
    <property type="evidence" value="ECO:0007669"/>
    <property type="project" value="TreeGrafter"/>
</dbReference>
<dbReference type="PANTHER" id="PTHR11055:SF1">
    <property type="entry name" value="PAPS SYNTHETASE, ISOFORM D"/>
    <property type="match status" value="1"/>
</dbReference>
<keyword evidence="3" id="KW-0547">Nucleotide-binding</keyword>
<dbReference type="EMBL" id="UYYB01094989">
    <property type="protein sequence ID" value="VDM75167.1"/>
    <property type="molecule type" value="Genomic_DNA"/>
</dbReference>
<name>A0A3P7JGE8_STRVU</name>
<evidence type="ECO:0000259" key="5">
    <source>
        <dbReference type="Pfam" id="PF01747"/>
    </source>
</evidence>
<keyword evidence="4" id="KW-0067">ATP-binding</keyword>
<organism evidence="6 7">
    <name type="scientific">Strongylus vulgaris</name>
    <name type="common">Blood worm</name>
    <dbReference type="NCBI Taxonomy" id="40348"/>
    <lineage>
        <taxon>Eukaryota</taxon>
        <taxon>Metazoa</taxon>
        <taxon>Ecdysozoa</taxon>
        <taxon>Nematoda</taxon>
        <taxon>Chromadorea</taxon>
        <taxon>Rhabditida</taxon>
        <taxon>Rhabditina</taxon>
        <taxon>Rhabditomorpha</taxon>
        <taxon>Strongyloidea</taxon>
        <taxon>Strongylidae</taxon>
        <taxon>Strongylus</taxon>
    </lineage>
</organism>
<dbReference type="Pfam" id="PF01747">
    <property type="entry name" value="ATP-sulfurylase"/>
    <property type="match status" value="1"/>
</dbReference>
<feature type="domain" description="Sulphate adenylyltransferase catalytic" evidence="5">
    <location>
        <begin position="1"/>
        <end position="47"/>
    </location>
</feature>
<evidence type="ECO:0000256" key="2">
    <source>
        <dbReference type="ARBA" id="ARBA00022679"/>
    </source>
</evidence>
<dbReference type="SUPFAM" id="SSF52374">
    <property type="entry name" value="Nucleotidylyl transferase"/>
    <property type="match status" value="1"/>
</dbReference>
<evidence type="ECO:0000313" key="6">
    <source>
        <dbReference type="EMBL" id="VDM75167.1"/>
    </source>
</evidence>
<dbReference type="GO" id="GO:0004020">
    <property type="term" value="F:adenylylsulfate kinase activity"/>
    <property type="evidence" value="ECO:0007669"/>
    <property type="project" value="TreeGrafter"/>
</dbReference>
<evidence type="ECO:0000256" key="1">
    <source>
        <dbReference type="ARBA" id="ARBA00004678"/>
    </source>
</evidence>
<dbReference type="GO" id="GO:0000103">
    <property type="term" value="P:sulfate assimilation"/>
    <property type="evidence" value="ECO:0007669"/>
    <property type="project" value="TreeGrafter"/>
</dbReference>
<dbReference type="InterPro" id="IPR024951">
    <property type="entry name" value="Sulfurylase_cat_dom"/>
</dbReference>
<protein>
    <recommendedName>
        <fullName evidence="5">Sulphate adenylyltransferase catalytic domain-containing protein</fullName>
    </recommendedName>
</protein>
<dbReference type="Proteomes" id="UP000270094">
    <property type="component" value="Unassembled WGS sequence"/>
</dbReference>
<dbReference type="InterPro" id="IPR014729">
    <property type="entry name" value="Rossmann-like_a/b/a_fold"/>
</dbReference>
<dbReference type="GO" id="GO:0004781">
    <property type="term" value="F:sulfate adenylyltransferase (ATP) activity"/>
    <property type="evidence" value="ECO:0007669"/>
    <property type="project" value="InterPro"/>
</dbReference>
<dbReference type="PANTHER" id="PTHR11055">
    <property type="entry name" value="BIFUNCTIONAL 3'-PHOSPHOADENOSINE 5'-PHOSPHOSULFATE SYNTHASE"/>
    <property type="match status" value="1"/>
</dbReference>
<proteinExistence type="predicted"/>
<keyword evidence="7" id="KW-1185">Reference proteome</keyword>
<evidence type="ECO:0000313" key="7">
    <source>
        <dbReference type="Proteomes" id="UP000270094"/>
    </source>
</evidence>
<comment type="pathway">
    <text evidence="1">Sulfur metabolism.</text>
</comment>
<evidence type="ECO:0000256" key="4">
    <source>
        <dbReference type="ARBA" id="ARBA00022840"/>
    </source>
</evidence>
<dbReference type="Gene3D" id="3.40.50.620">
    <property type="entry name" value="HUPs"/>
    <property type="match status" value="1"/>
</dbReference>
<dbReference type="OrthoDB" id="506431at2759"/>
<gene>
    <name evidence="6" type="ORF">SVUK_LOCUS10165</name>
</gene>
<accession>A0A3P7JGE8</accession>
<dbReference type="GO" id="GO:0005524">
    <property type="term" value="F:ATP binding"/>
    <property type="evidence" value="ECO:0007669"/>
    <property type="project" value="UniProtKB-KW"/>
</dbReference>